<evidence type="ECO:0000313" key="1">
    <source>
        <dbReference type="EMBL" id="ENH97008.1"/>
    </source>
</evidence>
<dbReference type="Pfam" id="PF22116">
    <property type="entry name" value="DUF6944"/>
    <property type="match status" value="1"/>
</dbReference>
<name>N4W9P6_9BACI</name>
<dbReference type="PATRIC" id="fig|1308866.3.peg.1621"/>
<accession>N4W9P6</accession>
<dbReference type="eggNOG" id="ENOG5033893">
    <property type="taxonomic scope" value="Bacteria"/>
</dbReference>
<comment type="caution">
    <text evidence="1">The sequence shown here is derived from an EMBL/GenBank/DDBJ whole genome shotgun (WGS) entry which is preliminary data.</text>
</comment>
<dbReference type="Proteomes" id="UP000012283">
    <property type="component" value="Unassembled WGS sequence"/>
</dbReference>
<dbReference type="RefSeq" id="WP_003467843.1">
    <property type="nucleotide sequence ID" value="NZ_APML01000025.1"/>
</dbReference>
<dbReference type="OrthoDB" id="2927316at2"/>
<organism evidence="1 2">
    <name type="scientific">Gracilibacillus halophilus YIM-C55.5</name>
    <dbReference type="NCBI Taxonomy" id="1308866"/>
    <lineage>
        <taxon>Bacteria</taxon>
        <taxon>Bacillati</taxon>
        <taxon>Bacillota</taxon>
        <taxon>Bacilli</taxon>
        <taxon>Bacillales</taxon>
        <taxon>Bacillaceae</taxon>
        <taxon>Gracilibacillus</taxon>
    </lineage>
</organism>
<sequence length="179" mass="19320">MKQNWQEIFGSWVVATGTFVSAIANTPSIPFTRTLQQDFKVIGNTMQGTGNALSVQPIYSFTLEDLANEVQSIGNTTIVGSLLLDFNDSTKQSLNTKGNLLQALGGGMAFAKNYQKKLSIRTVYIGFGNLLQMIGNSFQAVSPQLKQIEAIINTLGNWIQALGALMTAIGTTMPGETNH</sequence>
<reference evidence="1 2" key="1">
    <citation type="submission" date="2013-03" db="EMBL/GenBank/DDBJ databases">
        <title>Draft genome sequence of Gracibacillus halophilus YIM-C55.5, a moderately halophilic and thermophilic organism from the Xiaochaidamu salt lake.</title>
        <authorList>
            <person name="Sugumar T."/>
            <person name="Polireddy D.R."/>
            <person name="Antony A."/>
            <person name="Madhava Y.R."/>
            <person name="Sivakumar N."/>
        </authorList>
    </citation>
    <scope>NUCLEOTIDE SEQUENCE [LARGE SCALE GENOMIC DNA]</scope>
    <source>
        <strain evidence="1 2">YIM-C55.5</strain>
    </source>
</reference>
<evidence type="ECO:0000313" key="2">
    <source>
        <dbReference type="Proteomes" id="UP000012283"/>
    </source>
</evidence>
<gene>
    <name evidence="1" type="ORF">J416_08022</name>
</gene>
<protein>
    <submittedName>
        <fullName evidence="1">Uncharacterized protein</fullName>
    </submittedName>
</protein>
<dbReference type="STRING" id="1308866.J416_08022"/>
<dbReference type="InterPro" id="IPR054224">
    <property type="entry name" value="DUF6944"/>
</dbReference>
<keyword evidence="2" id="KW-1185">Reference proteome</keyword>
<dbReference type="AlphaFoldDB" id="N4W9P6"/>
<proteinExistence type="predicted"/>
<dbReference type="EMBL" id="APML01000025">
    <property type="protein sequence ID" value="ENH97008.1"/>
    <property type="molecule type" value="Genomic_DNA"/>
</dbReference>